<feature type="compositionally biased region" description="Low complexity" evidence="1">
    <location>
        <begin position="250"/>
        <end position="265"/>
    </location>
</feature>
<evidence type="ECO:0000259" key="3">
    <source>
        <dbReference type="Pfam" id="PF03413"/>
    </source>
</evidence>
<evidence type="ECO:0000256" key="1">
    <source>
        <dbReference type="SAM" id="MobiDB-lite"/>
    </source>
</evidence>
<keyword evidence="2" id="KW-0812">Transmembrane</keyword>
<dbReference type="InterPro" id="IPR025711">
    <property type="entry name" value="PepSY"/>
</dbReference>
<protein>
    <recommendedName>
        <fullName evidence="3">PepSY domain-containing protein</fullName>
    </recommendedName>
</protein>
<feature type="region of interest" description="Disordered" evidence="1">
    <location>
        <begin position="100"/>
        <end position="126"/>
    </location>
</feature>
<feature type="domain" description="PepSY" evidence="3">
    <location>
        <begin position="287"/>
        <end position="355"/>
    </location>
</feature>
<feature type="compositionally biased region" description="Polar residues" evidence="1">
    <location>
        <begin position="106"/>
        <end position="124"/>
    </location>
</feature>
<keyword evidence="2" id="KW-0472">Membrane</keyword>
<reference evidence="4 5" key="1">
    <citation type="submission" date="2019-05" db="EMBL/GenBank/DDBJ databases">
        <title>Psychrobacillus vulpis sp. nov., a new species isolated from feces of a red fox that inhabits in The Tablas de Daimiel Natural Park, Albacete, Spain.</title>
        <authorList>
            <person name="Rodriguez M."/>
            <person name="Reina J.C."/>
            <person name="Bejar V."/>
            <person name="Llamas I."/>
        </authorList>
    </citation>
    <scope>NUCLEOTIDE SEQUENCE [LARGE SCALE GENOMIC DNA]</scope>
    <source>
        <strain evidence="4 5">NEAU-3TGS17</strain>
    </source>
</reference>
<gene>
    <name evidence="4" type="ORF">FG382_14030</name>
</gene>
<sequence length="358" mass="39609">MKFFKLKRFLSIITLIVASCLIVFVLSITRTNQQSISENEVRAQLEQTYDADVAIVEKNEAVYHALIAKNGIVYSVEMDALTGEVNSLKQSDKYIIETESEVAEGSSESIPEKSSQMEGQPNQEKITEEQVVRKTETGQAKEPLKIIISEKKTTTNKPVDIAETPKTSDNNTAKPIISATSKIEEKVEEKPNKEISKDSPKVETSKQEETKAETPKEETAKTEEIVDAMKPVPPKKTESAKAEEPTSEETQAQTPGQTTTTNTIQSEPKKPEAEAKTDNVTTTTVLISEEQAIKKAQQQQKGTVESSSFVKTNEGGYYLIVMKATFSESDKESAKERKTKATIQVHAISGKILSITWE</sequence>
<dbReference type="PROSITE" id="PS51257">
    <property type="entry name" value="PROKAR_LIPOPROTEIN"/>
    <property type="match status" value="1"/>
</dbReference>
<evidence type="ECO:0000313" key="5">
    <source>
        <dbReference type="Proteomes" id="UP000317316"/>
    </source>
</evidence>
<feature type="compositionally biased region" description="Basic and acidic residues" evidence="1">
    <location>
        <begin position="142"/>
        <end position="151"/>
    </location>
</feature>
<feature type="compositionally biased region" description="Basic and acidic residues" evidence="1">
    <location>
        <begin position="235"/>
        <end position="244"/>
    </location>
</feature>
<evidence type="ECO:0000313" key="4">
    <source>
        <dbReference type="EMBL" id="TQR11731.1"/>
    </source>
</evidence>
<keyword evidence="5" id="KW-1185">Reference proteome</keyword>
<keyword evidence="2" id="KW-1133">Transmembrane helix</keyword>
<feature type="transmembrane region" description="Helical" evidence="2">
    <location>
        <begin position="9"/>
        <end position="28"/>
    </location>
</feature>
<feature type="compositionally biased region" description="Basic and acidic residues" evidence="1">
    <location>
        <begin position="182"/>
        <end position="224"/>
    </location>
</feature>
<dbReference type="Gene3D" id="3.10.450.40">
    <property type="match status" value="1"/>
</dbReference>
<dbReference type="RefSeq" id="WP_142539516.1">
    <property type="nucleotide sequence ID" value="NZ_BMIE01000001.1"/>
</dbReference>
<feature type="region of interest" description="Disordered" evidence="1">
    <location>
        <begin position="132"/>
        <end position="151"/>
    </location>
</feature>
<feature type="region of interest" description="Disordered" evidence="1">
    <location>
        <begin position="157"/>
        <end position="280"/>
    </location>
</feature>
<accession>A0A544T2U1</accession>
<dbReference type="AlphaFoldDB" id="A0A544T2U1"/>
<evidence type="ECO:0000256" key="2">
    <source>
        <dbReference type="SAM" id="Phobius"/>
    </source>
</evidence>
<dbReference type="OrthoDB" id="2476750at2"/>
<dbReference type="Proteomes" id="UP000317316">
    <property type="component" value="Unassembled WGS sequence"/>
</dbReference>
<dbReference type="Pfam" id="PF03413">
    <property type="entry name" value="PepSY"/>
    <property type="match status" value="1"/>
</dbReference>
<dbReference type="EMBL" id="VDGH01000008">
    <property type="protein sequence ID" value="TQR11731.1"/>
    <property type="molecule type" value="Genomic_DNA"/>
</dbReference>
<feature type="compositionally biased region" description="Polar residues" evidence="1">
    <location>
        <begin position="165"/>
        <end position="181"/>
    </location>
</feature>
<proteinExistence type="predicted"/>
<feature type="compositionally biased region" description="Basic and acidic residues" evidence="1">
    <location>
        <begin position="267"/>
        <end position="277"/>
    </location>
</feature>
<organism evidence="4 5">
    <name type="scientific">Psychrobacillus lasiicapitis</name>
    <dbReference type="NCBI Taxonomy" id="1636719"/>
    <lineage>
        <taxon>Bacteria</taxon>
        <taxon>Bacillati</taxon>
        <taxon>Bacillota</taxon>
        <taxon>Bacilli</taxon>
        <taxon>Bacillales</taxon>
        <taxon>Bacillaceae</taxon>
        <taxon>Psychrobacillus</taxon>
    </lineage>
</organism>
<name>A0A544T2U1_9BACI</name>
<comment type="caution">
    <text evidence="4">The sequence shown here is derived from an EMBL/GenBank/DDBJ whole genome shotgun (WGS) entry which is preliminary data.</text>
</comment>